<dbReference type="Proteomes" id="UP000615026">
    <property type="component" value="Unassembled WGS sequence"/>
</dbReference>
<sequence length="451" mass="51824">MVPISLSFGVLLGYLTTAISELREPRKPSNGTTYTLKDIVLGAFSAFFMQSESFLDYQRYLNSREGRDNAQSLFGLEQIPSVEQLRNVLDLISPAPLFDVFERVYQTLLHQGYLSGYQSIGGTLLVALDGTTYHSSRTIHCPCCSTKTSKSGITTYFHQALLPVIVSPHQSSVISLPPAFITPQDGHDKQDCEQSAAKRWLSEYSQLFEKQGITLLGDDLYSCQPMCEVCLEYDYHFIFVCLPESHRVLYDWVEFQTTKGGVTTLTQRKQTKQGYEQWQYRYLNDVPLRAEDPSLSVNWCEITVTRESDGRQLYHNSWITHHHLTDESVVEVALAGRARWKTENENHNVLKTRGYHLEHNFGHGQQGLASTLLTLNLLAFLFHTVLDLVDERYQRLRQQVGTRKGFFRDMLALTKYTWFESWEALIEFMLDEDSPKPRKTRKARKARTNTS</sequence>
<gene>
    <name evidence="1" type="ORF">IQ260_30535</name>
</gene>
<name>A0A929A0W9_LEPEC</name>
<evidence type="ECO:0000313" key="1">
    <source>
        <dbReference type="EMBL" id="MBE9070978.1"/>
    </source>
</evidence>
<proteinExistence type="predicted"/>
<protein>
    <submittedName>
        <fullName evidence="1">ISNCY family transposase</fullName>
    </submittedName>
</protein>
<accession>A0A929A0W9</accession>
<reference evidence="1" key="1">
    <citation type="submission" date="2020-10" db="EMBL/GenBank/DDBJ databases">
        <authorList>
            <person name="Castelo-Branco R."/>
            <person name="Eusebio N."/>
            <person name="Adriana R."/>
            <person name="Vieira A."/>
            <person name="Brugerolle De Fraissinette N."/>
            <person name="Rezende De Castro R."/>
            <person name="Schneider M.P."/>
            <person name="Vasconcelos V."/>
            <person name="Leao P.N."/>
        </authorList>
    </citation>
    <scope>NUCLEOTIDE SEQUENCE</scope>
    <source>
        <strain evidence="1">LEGE 11479</strain>
    </source>
</reference>
<keyword evidence="2" id="KW-1185">Reference proteome</keyword>
<dbReference type="EMBL" id="JADEXP010000621">
    <property type="protein sequence ID" value="MBE9070978.1"/>
    <property type="molecule type" value="Genomic_DNA"/>
</dbReference>
<dbReference type="AlphaFoldDB" id="A0A929A0W9"/>
<organism evidence="1 2">
    <name type="scientific">Leptolyngbya cf. ectocarpi LEGE 11479</name>
    <dbReference type="NCBI Taxonomy" id="1828722"/>
    <lineage>
        <taxon>Bacteria</taxon>
        <taxon>Bacillati</taxon>
        <taxon>Cyanobacteriota</taxon>
        <taxon>Cyanophyceae</taxon>
        <taxon>Leptolyngbyales</taxon>
        <taxon>Leptolyngbyaceae</taxon>
        <taxon>Leptolyngbya group</taxon>
        <taxon>Leptolyngbya</taxon>
    </lineage>
</organism>
<comment type="caution">
    <text evidence="1">The sequence shown here is derived from an EMBL/GenBank/DDBJ whole genome shotgun (WGS) entry which is preliminary data.</text>
</comment>
<evidence type="ECO:0000313" key="2">
    <source>
        <dbReference type="Proteomes" id="UP000615026"/>
    </source>
</evidence>